<evidence type="ECO:0000256" key="2">
    <source>
        <dbReference type="SAM" id="MobiDB-lite"/>
    </source>
</evidence>
<dbReference type="PANTHER" id="PTHR23079:SF55">
    <property type="entry name" value="RNA-DIRECTED RNA POLYMERASE"/>
    <property type="match status" value="1"/>
</dbReference>
<keyword evidence="1" id="KW-0694">RNA-binding</keyword>
<dbReference type="Pfam" id="PF05183">
    <property type="entry name" value="RdRP"/>
    <property type="match status" value="1"/>
</dbReference>
<accession>T1JWM0</accession>
<dbReference type="PANTHER" id="PTHR23079">
    <property type="entry name" value="RNA-DEPENDENT RNA POLYMERASE"/>
    <property type="match status" value="1"/>
</dbReference>
<keyword evidence="1" id="KW-0808">Transferase</keyword>
<keyword evidence="6" id="KW-1185">Reference proteome</keyword>
<protein>
    <recommendedName>
        <fullName evidence="1">RNA-dependent RNA polymerase</fullName>
        <ecNumber evidence="1">2.7.7.48</ecNumber>
    </recommendedName>
</protein>
<feature type="domain" description="RDRP core" evidence="3">
    <location>
        <begin position="468"/>
        <end position="1084"/>
    </location>
</feature>
<organism evidence="5 6">
    <name type="scientific">Tetranychus urticae</name>
    <name type="common">Two-spotted spider mite</name>
    <dbReference type="NCBI Taxonomy" id="32264"/>
    <lineage>
        <taxon>Eukaryota</taxon>
        <taxon>Metazoa</taxon>
        <taxon>Ecdysozoa</taxon>
        <taxon>Arthropoda</taxon>
        <taxon>Chelicerata</taxon>
        <taxon>Arachnida</taxon>
        <taxon>Acari</taxon>
        <taxon>Acariformes</taxon>
        <taxon>Trombidiformes</taxon>
        <taxon>Prostigmata</taxon>
        <taxon>Eleutherengona</taxon>
        <taxon>Raphignathae</taxon>
        <taxon>Tetranychoidea</taxon>
        <taxon>Tetranychidae</taxon>
        <taxon>Tetranychus</taxon>
    </lineage>
</organism>
<reference evidence="5" key="2">
    <citation type="submission" date="2015-06" db="UniProtKB">
        <authorList>
            <consortium name="EnsemblMetazoa"/>
        </authorList>
    </citation>
    <scope>IDENTIFICATION</scope>
</reference>
<proteinExistence type="inferred from homology"/>
<dbReference type="InterPro" id="IPR007855">
    <property type="entry name" value="RDRP"/>
</dbReference>
<evidence type="ECO:0000313" key="5">
    <source>
        <dbReference type="EnsemblMetazoa" id="tetur02g08750.1"/>
    </source>
</evidence>
<feature type="region of interest" description="Disordered" evidence="2">
    <location>
        <begin position="513"/>
        <end position="532"/>
    </location>
</feature>
<evidence type="ECO:0000256" key="1">
    <source>
        <dbReference type="RuleBase" id="RU363098"/>
    </source>
</evidence>
<dbReference type="InterPro" id="IPR057493">
    <property type="entry name" value="PH_RdRP-assoc"/>
</dbReference>
<keyword evidence="1" id="KW-0548">Nucleotidyltransferase</keyword>
<dbReference type="HOGENOM" id="CLU_253544_0_0_1"/>
<dbReference type="GO" id="GO:0003723">
    <property type="term" value="F:RNA binding"/>
    <property type="evidence" value="ECO:0007669"/>
    <property type="project" value="UniProtKB-KW"/>
</dbReference>
<evidence type="ECO:0000259" key="4">
    <source>
        <dbReference type="Pfam" id="PF25359"/>
    </source>
</evidence>
<dbReference type="eggNOG" id="KOG0988">
    <property type="taxonomic scope" value="Eukaryota"/>
</dbReference>
<sequence length="1474" mass="168968">MDTKTSSESQFIPFNLEMILTGNRKVDTDFSELLKLLSSLFAPLYLLHVEITSITHSSPKFYLENGNFVSRAPCSFATKTIDFSSHGPNPILWTGKFELGQRNPHEMDYLLRNLSAKLRPELQVDLIWRFSNDYSPEFQELVGVVAFDYKRARVELNSTSFAFGTIVNGNHFISHFQSNLTGQESLTMGMMPITEKNVHFNHTSELIELQFHVCRRQLLSHVHYIQEFQLRYGYNSIERVTICKKTSEIMILYFHLSRPPKIFTDKYNLDGRDVYIDKRNLNDGSGRDRWTRWHDCFLISRDIVGKSNVLRLEIQSNTCSRFQAALSALYAWRRFSPLDISFGPVYETSFNGYQGSFPANLPEDVNYGIECLTCFDFSFQNDLEFNNGDASLFNDFIRQQVNFSKNGQIVESLHRLFSSYRSGKVHRAYEYFKWIFDRVCCEWETIKKMRDRQLLKTKFLRRCILTPTRVLPLPSCPFQSSLFLESINADYALRALIRDEDFSSLSYAVSVTHSDSSTPRKKPNPNHPNYRPNRREYFLRKVIEDRLIGNVNGLQIAGRLYQYYGASSSQFREGGMMLYARDNLGRTAQSIRSSLGVINEKSVAKYASRVGLSLSQVFGFVTLPPGCQIYIMSDVCGGRHSQTGKPYNFTDGCGAISTQLAYYIWQKLKEDGILNAESTEERMPSAYQIRFMGTKGMVCIDTELEGMTIVIRESMLKMKAPKSDLGILKISEPRRAYLNAPFITILNQIGLPTEFFMKLLLETIENLIASFDDSDIAVSALEMFGSLHRLINYKKLARAGFQLHHDPFFRSIIILIFNQGLDIIKRKARIPLNMKDARTMFGVCDPTINRFCQKRVVSFNYNGVCDTPTLGPSFDALGRGILKKGEVFVWPSDFERPVTGEVIVTKFPSTHSGDAQRLIAIDYKELHHIKDCIVFPVDGNRPHSDEMAGSDLDGDEYCVIWGEEFKRIFIKPPMEYPAGQNGTVCDNITEREMVRFHMRYLQECAIGKIAKAHLAWSDLKGIDSAKCKKLAIKYAGALDFAKQGIEDEYRFSKEDLCPEVPDFMQRHDSKPSYHSIRALGAIYQVISQFQIYLADEIKVKQVVKPNIDLRLVHPQWGLYEDAAVSAYAKYEAIVGYLLHRCEFASESELLSQIFEKNRLFRQNFDDRIRANDFEDSSVSMVKKFLVQEMERDFDNGITSVSPEDLAQARMAKASAYYMVTLEKAKNSKLKCYGLPWIGRYNDYFVQMLNNNVNVSQPLVDYQRLGYRRMGFTGDNNEIETSCKNTWNKLDYWIRQFFGMTQIVERDELYNQLHKIYHRAIIPYCTGERTNGSSGKILLKIFNDIQEDNCCGLEIQRTSGLFSSHHNPMGQMVMALLEQELSNSLIREDDNSIDLFTNRCFKVRITDARNGRISVINLVDLLNKLTSGTGAEITTFDTGDVVYIPLAVYGPPASLMIAQIAVGIHNRLCSQQIDL</sequence>
<dbReference type="Pfam" id="PF25359">
    <property type="entry name" value="PH_met_RdRP"/>
    <property type="match status" value="1"/>
</dbReference>
<dbReference type="InterPro" id="IPR057596">
    <property type="entry name" value="RDRP_core"/>
</dbReference>
<dbReference type="EMBL" id="CAEY01000813">
    <property type="status" value="NOT_ANNOTATED_CDS"/>
    <property type="molecule type" value="Genomic_DNA"/>
</dbReference>
<evidence type="ECO:0000313" key="6">
    <source>
        <dbReference type="Proteomes" id="UP000015104"/>
    </source>
</evidence>
<dbReference type="GO" id="GO:0003968">
    <property type="term" value="F:RNA-directed RNA polymerase activity"/>
    <property type="evidence" value="ECO:0007669"/>
    <property type="project" value="UniProtKB-KW"/>
</dbReference>
<comment type="catalytic activity">
    <reaction evidence="1">
        <text>RNA(n) + a ribonucleoside 5'-triphosphate = RNA(n+1) + diphosphate</text>
        <dbReference type="Rhea" id="RHEA:21248"/>
        <dbReference type="Rhea" id="RHEA-COMP:14527"/>
        <dbReference type="Rhea" id="RHEA-COMP:17342"/>
        <dbReference type="ChEBI" id="CHEBI:33019"/>
        <dbReference type="ChEBI" id="CHEBI:61557"/>
        <dbReference type="ChEBI" id="CHEBI:140395"/>
        <dbReference type="EC" id="2.7.7.48"/>
    </reaction>
</comment>
<dbReference type="Proteomes" id="UP000015104">
    <property type="component" value="Unassembled WGS sequence"/>
</dbReference>
<dbReference type="EC" id="2.7.7.48" evidence="1"/>
<evidence type="ECO:0000259" key="3">
    <source>
        <dbReference type="Pfam" id="PF05183"/>
    </source>
</evidence>
<feature type="domain" description="PH-like" evidence="4">
    <location>
        <begin position="153"/>
        <end position="318"/>
    </location>
</feature>
<dbReference type="EnsemblMetazoa" id="tetur02g08750.1">
    <property type="protein sequence ID" value="tetur02g08750.1"/>
    <property type="gene ID" value="tetur02g08750"/>
</dbReference>
<name>T1JWM0_TETUR</name>
<comment type="similarity">
    <text evidence="1">Belongs to the RdRP family.</text>
</comment>
<dbReference type="GO" id="GO:0030422">
    <property type="term" value="P:siRNA processing"/>
    <property type="evidence" value="ECO:0007669"/>
    <property type="project" value="TreeGrafter"/>
</dbReference>
<reference evidence="6" key="1">
    <citation type="submission" date="2011-08" db="EMBL/GenBank/DDBJ databases">
        <authorList>
            <person name="Rombauts S."/>
        </authorList>
    </citation>
    <scope>NUCLEOTIDE SEQUENCE</scope>
    <source>
        <strain evidence="6">London</strain>
    </source>
</reference>
<keyword evidence="1" id="KW-0696">RNA-directed RNA polymerase</keyword>
<dbReference type="GO" id="GO:0031380">
    <property type="term" value="C:nuclear RNA-directed RNA polymerase complex"/>
    <property type="evidence" value="ECO:0007669"/>
    <property type="project" value="TreeGrafter"/>
</dbReference>